<feature type="region of interest" description="Disordered" evidence="1">
    <location>
        <begin position="1"/>
        <end position="40"/>
    </location>
</feature>
<reference evidence="2" key="1">
    <citation type="journal article" date="2012" name="Nature">
        <title>The tomato genome sequence provides insights into fleshy fruit evolution.</title>
        <authorList>
            <consortium name="Tomato Genome Consortium"/>
        </authorList>
    </citation>
    <scope>NUCLEOTIDE SEQUENCE [LARGE SCALE GENOMIC DNA]</scope>
    <source>
        <strain evidence="2">cv. Heinz 1706</strain>
    </source>
</reference>
<keyword evidence="3" id="KW-1185">Reference proteome</keyword>
<dbReference type="EnsemblPlants" id="Solyc09g037150.1.1">
    <property type="protein sequence ID" value="Solyc09g037150.1.1.1"/>
    <property type="gene ID" value="Solyc09g037150.1"/>
</dbReference>
<evidence type="ECO:0000313" key="2">
    <source>
        <dbReference type="EnsemblPlants" id="Solyc09g037150.1.1.1"/>
    </source>
</evidence>
<evidence type="ECO:0000256" key="1">
    <source>
        <dbReference type="SAM" id="MobiDB-lite"/>
    </source>
</evidence>
<protein>
    <submittedName>
        <fullName evidence="2">Uncharacterized protein</fullName>
    </submittedName>
</protein>
<organism evidence="2">
    <name type="scientific">Solanum lycopersicum</name>
    <name type="common">Tomato</name>
    <name type="synonym">Lycopersicon esculentum</name>
    <dbReference type="NCBI Taxonomy" id="4081"/>
    <lineage>
        <taxon>Eukaryota</taxon>
        <taxon>Viridiplantae</taxon>
        <taxon>Streptophyta</taxon>
        <taxon>Embryophyta</taxon>
        <taxon>Tracheophyta</taxon>
        <taxon>Spermatophyta</taxon>
        <taxon>Magnoliopsida</taxon>
        <taxon>eudicotyledons</taxon>
        <taxon>Gunneridae</taxon>
        <taxon>Pentapetalae</taxon>
        <taxon>asterids</taxon>
        <taxon>lamiids</taxon>
        <taxon>Solanales</taxon>
        <taxon>Solanaceae</taxon>
        <taxon>Solanoideae</taxon>
        <taxon>Solaneae</taxon>
        <taxon>Solanum</taxon>
        <taxon>Solanum subgen. Lycopersicon</taxon>
    </lineage>
</organism>
<reference evidence="2" key="2">
    <citation type="submission" date="2019-01" db="UniProtKB">
        <authorList>
            <consortium name="EnsemblPlants"/>
        </authorList>
    </citation>
    <scope>IDENTIFICATION</scope>
    <source>
        <strain evidence="2">cv. Heinz 1706</strain>
    </source>
</reference>
<evidence type="ECO:0000313" key="3">
    <source>
        <dbReference type="Proteomes" id="UP000004994"/>
    </source>
</evidence>
<dbReference type="InParanoid" id="A0A3Q7I0A4"/>
<name>A0A3Q7I0A4_SOLLC</name>
<dbReference type="Proteomes" id="UP000004994">
    <property type="component" value="Chromosome 9"/>
</dbReference>
<dbReference type="PaxDb" id="4081-Solyc09g037150.1.1"/>
<proteinExistence type="predicted"/>
<accession>A0A3Q7I0A4</accession>
<sequence>MLKIGVSSFYKDKEQDQSRTVTNYGKMQSAGEARQSKSDHQKSLPACKFTIINIVLHVSNPQVDKEYVGLAAIENAVSNGKGSVGVLGSGPITKVTNTANTNNESNRLVETVSAVVVNKSGGNGGETNGNVVRSRQQPFPRISNNSMRHNQQLKFEYEMTKRVWSR</sequence>
<dbReference type="Gramene" id="Solyc09g037150.1.1">
    <property type="protein sequence ID" value="Solyc09g037150.1.1.1"/>
    <property type="gene ID" value="Solyc09g037150.1"/>
</dbReference>
<dbReference type="AlphaFoldDB" id="A0A3Q7I0A4"/>